<dbReference type="AlphaFoldDB" id="A0A1V9F535"/>
<proteinExistence type="predicted"/>
<evidence type="ECO:0000313" key="2">
    <source>
        <dbReference type="EMBL" id="OQP53488.1"/>
    </source>
</evidence>
<reference evidence="3" key="1">
    <citation type="submission" date="2016-04" db="EMBL/GenBank/DDBJ databases">
        <authorList>
            <person name="Chen L."/>
            <person name="Zhuang W."/>
            <person name="Wang G."/>
        </authorList>
    </citation>
    <scope>NUCLEOTIDE SEQUENCE [LARGE SCALE GENOMIC DNA]</scope>
    <source>
        <strain evidence="3">17621</strain>
    </source>
</reference>
<feature type="domain" description="Methyltransferase" evidence="1">
    <location>
        <begin position="45"/>
        <end position="137"/>
    </location>
</feature>
<protein>
    <recommendedName>
        <fullName evidence="1">Methyltransferase domain-containing protein</fullName>
    </recommendedName>
</protein>
<comment type="caution">
    <text evidence="2">The sequence shown here is derived from an EMBL/GenBank/DDBJ whole genome shotgun (WGS) entry which is preliminary data.</text>
</comment>
<dbReference type="STRING" id="354355.SAMN05660816_04461"/>
<evidence type="ECO:0000313" key="3">
    <source>
        <dbReference type="Proteomes" id="UP000192610"/>
    </source>
</evidence>
<dbReference type="InterPro" id="IPR041698">
    <property type="entry name" value="Methyltransf_25"/>
</dbReference>
<dbReference type="InterPro" id="IPR030373">
    <property type="entry name" value="PABS_CS"/>
</dbReference>
<dbReference type="Pfam" id="PF13649">
    <property type="entry name" value="Methyltransf_25"/>
    <property type="match status" value="1"/>
</dbReference>
<name>A0A1V9F535_9BACT</name>
<dbReference type="CDD" id="cd02440">
    <property type="entry name" value="AdoMet_MTases"/>
    <property type="match status" value="1"/>
</dbReference>
<sequence>MQPNNYDHVSGIYEPLARLIFGSALSDSQFSFLPYNFPGPRIAIVGGGAGTILEELGKLKTAPLSITFIEISEKMLRKAKKKNVGCHKIKFVHGDVEQFKADDSFDVVITPFLFDNFTADKAKRVFNHLNGMLPIGGIWLFTDFYISVESPVWQKFLLTLMYCFFKILARVEANQLPDMASLFAEAAYNCEQEHFFYSNFIRSALYHKTGPVNL</sequence>
<dbReference type="Gene3D" id="3.40.50.150">
    <property type="entry name" value="Vaccinia Virus protein VP39"/>
    <property type="match status" value="1"/>
</dbReference>
<keyword evidence="3" id="KW-1185">Reference proteome</keyword>
<dbReference type="EMBL" id="LVXG01000006">
    <property type="protein sequence ID" value="OQP53488.1"/>
    <property type="molecule type" value="Genomic_DNA"/>
</dbReference>
<dbReference type="PROSITE" id="PS01330">
    <property type="entry name" value="PABS_1"/>
    <property type="match status" value="1"/>
</dbReference>
<organism evidence="2 3">
    <name type="scientific">Niastella yeongjuensis</name>
    <dbReference type="NCBI Taxonomy" id="354355"/>
    <lineage>
        <taxon>Bacteria</taxon>
        <taxon>Pseudomonadati</taxon>
        <taxon>Bacteroidota</taxon>
        <taxon>Chitinophagia</taxon>
        <taxon>Chitinophagales</taxon>
        <taxon>Chitinophagaceae</taxon>
        <taxon>Niastella</taxon>
    </lineage>
</organism>
<evidence type="ECO:0000259" key="1">
    <source>
        <dbReference type="Pfam" id="PF13649"/>
    </source>
</evidence>
<dbReference type="SUPFAM" id="SSF53335">
    <property type="entry name" value="S-adenosyl-L-methionine-dependent methyltransferases"/>
    <property type="match status" value="1"/>
</dbReference>
<accession>A0A1V9F535</accession>
<gene>
    <name evidence="2" type="ORF">A4H97_23695</name>
</gene>
<dbReference type="Proteomes" id="UP000192610">
    <property type="component" value="Unassembled WGS sequence"/>
</dbReference>
<dbReference type="InterPro" id="IPR029063">
    <property type="entry name" value="SAM-dependent_MTases_sf"/>
</dbReference>
<dbReference type="RefSeq" id="WP_242672999.1">
    <property type="nucleotide sequence ID" value="NZ_FOCZ01000008.1"/>
</dbReference>